<name>X6P5V1_RETFI</name>
<evidence type="ECO:0000256" key="2">
    <source>
        <dbReference type="SAM" id="MobiDB-lite"/>
    </source>
</evidence>
<evidence type="ECO:0000259" key="3">
    <source>
        <dbReference type="PROSITE" id="PS51339"/>
    </source>
</evidence>
<reference evidence="4 5" key="1">
    <citation type="journal article" date="2013" name="Curr. Biol.">
        <title>The Genome of the Foraminiferan Reticulomyxa filosa.</title>
        <authorList>
            <person name="Glockner G."/>
            <person name="Hulsmann N."/>
            <person name="Schleicher M."/>
            <person name="Noegel A.A."/>
            <person name="Eichinger L."/>
            <person name="Gallinger C."/>
            <person name="Pawlowski J."/>
            <person name="Sierra R."/>
            <person name="Euteneuer U."/>
            <person name="Pillet L."/>
            <person name="Moustafa A."/>
            <person name="Platzer M."/>
            <person name="Groth M."/>
            <person name="Szafranski K."/>
            <person name="Schliwa M."/>
        </authorList>
    </citation>
    <scope>NUCLEOTIDE SEQUENCE [LARGE SCALE GENOMIC DNA]</scope>
</reference>
<sequence>MIITSFQWIELSHLLFLRLIFLHNYKKLSCTKKINFQVLHAQKRSGTSSRGREEVREILKIHILRNIFFLKFILKSPLTENMSRRSMSHDLSQKSRYLRKLTESLPKAKRKTTSMEDRRESKSERKSKKEEESRKVEMNILAKKWSYVFEDEILHRESFHNDHKTSSFRATYILSRNNKIDVCSDGHLTVTNYLMFFEPEDDNTLPGGSQHLIFPLTYISKISVKEKPKMYPSKSTCTADKDSSKGLISTTGAVTTVSSATTIPVDVFELEITTRRYRSVKFQVDKSVRMDPLMEMFRTLVFPEDVRQTFAFAYAKKHPVGHKFAIDRVDSKEKESLHADDHDEIWSWTTYDVYQEFKRMGVSDVNADTSTGDCRYRCTKVNNMYEVCDTYPRMLYVPMSMKDEEIKQVALFRKKGRIPAMTWKECTSNVALFRCSQPQVGVTGQRSNADEWMLEKIVEANDGVSDSVLYVMDARPKLNAQLNKAKGAGFENAAFYKNIIVEFLNIANIHVMRKSRQALSRIIHAPKHKDKDWWVQLANTEWLQHIRKLLKGTHKMVSVIKRQEM</sequence>
<proteinExistence type="predicted"/>
<dbReference type="AlphaFoldDB" id="X6P5V1"/>
<dbReference type="GO" id="GO:0005737">
    <property type="term" value="C:cytoplasm"/>
    <property type="evidence" value="ECO:0007669"/>
    <property type="project" value="TreeGrafter"/>
</dbReference>
<dbReference type="GO" id="GO:0046856">
    <property type="term" value="P:phosphatidylinositol dephosphorylation"/>
    <property type="evidence" value="ECO:0007669"/>
    <property type="project" value="TreeGrafter"/>
</dbReference>
<dbReference type="GO" id="GO:0016020">
    <property type="term" value="C:membrane"/>
    <property type="evidence" value="ECO:0007669"/>
    <property type="project" value="TreeGrafter"/>
</dbReference>
<organism evidence="4 5">
    <name type="scientific">Reticulomyxa filosa</name>
    <dbReference type="NCBI Taxonomy" id="46433"/>
    <lineage>
        <taxon>Eukaryota</taxon>
        <taxon>Sar</taxon>
        <taxon>Rhizaria</taxon>
        <taxon>Retaria</taxon>
        <taxon>Foraminifera</taxon>
        <taxon>Monothalamids</taxon>
        <taxon>Reticulomyxidae</taxon>
        <taxon>Reticulomyxa</taxon>
    </lineage>
</organism>
<dbReference type="PANTHER" id="PTHR10807:SF128">
    <property type="entry name" value="PHOSPHATIDYLINOSITOL-3,5-BISPHOSPHATE 3-PHOSPHATASE"/>
    <property type="match status" value="1"/>
</dbReference>
<evidence type="ECO:0000313" key="4">
    <source>
        <dbReference type="EMBL" id="ETO33581.1"/>
    </source>
</evidence>
<evidence type="ECO:0000256" key="1">
    <source>
        <dbReference type="PIRSR" id="PIRSR630564-2"/>
    </source>
</evidence>
<evidence type="ECO:0000313" key="5">
    <source>
        <dbReference type="Proteomes" id="UP000023152"/>
    </source>
</evidence>
<dbReference type="InterPro" id="IPR029021">
    <property type="entry name" value="Prot-tyrosine_phosphatase-like"/>
</dbReference>
<dbReference type="SUPFAM" id="SSF50729">
    <property type="entry name" value="PH domain-like"/>
    <property type="match status" value="1"/>
</dbReference>
<feature type="compositionally biased region" description="Basic and acidic residues" evidence="2">
    <location>
        <begin position="113"/>
        <end position="133"/>
    </location>
</feature>
<dbReference type="InterPro" id="IPR030564">
    <property type="entry name" value="Myotubularin"/>
</dbReference>
<feature type="region of interest" description="Disordered" evidence="2">
    <location>
        <begin position="107"/>
        <end position="133"/>
    </location>
</feature>
<dbReference type="EMBL" id="ASPP01003283">
    <property type="protein sequence ID" value="ETO33581.1"/>
    <property type="molecule type" value="Genomic_DNA"/>
</dbReference>
<gene>
    <name evidence="4" type="ORF">RFI_03522</name>
</gene>
<dbReference type="PROSITE" id="PS51339">
    <property type="entry name" value="PPASE_MYOTUBULARIN"/>
    <property type="match status" value="1"/>
</dbReference>
<dbReference type="InterPro" id="IPR010569">
    <property type="entry name" value="Myotubularin-like_Pase_dom"/>
</dbReference>
<comment type="caution">
    <text evidence="4">The sequence shown here is derived from an EMBL/GenBank/DDBJ whole genome shotgun (WGS) entry which is preliminary data.</text>
</comment>
<dbReference type="OrthoDB" id="271628at2759"/>
<feature type="domain" description="Myotubularin phosphatase" evidence="3">
    <location>
        <begin position="347"/>
        <end position="565"/>
    </location>
</feature>
<dbReference type="Proteomes" id="UP000023152">
    <property type="component" value="Unassembled WGS sequence"/>
</dbReference>
<dbReference type="SUPFAM" id="SSF52799">
    <property type="entry name" value="(Phosphotyrosine protein) phosphatases II"/>
    <property type="match status" value="1"/>
</dbReference>
<feature type="binding site" evidence="1">
    <location>
        <begin position="483"/>
        <end position="486"/>
    </location>
    <ligand>
        <name>substrate</name>
    </ligand>
</feature>
<keyword evidence="5" id="KW-1185">Reference proteome</keyword>
<protein>
    <submittedName>
        <fullName evidence="4">Myotubularin-related protein 2</fullName>
    </submittedName>
</protein>
<accession>X6P5V1</accession>
<feature type="binding site" evidence="1">
    <location>
        <begin position="508"/>
        <end position="509"/>
    </location>
    <ligand>
        <name>substrate</name>
    </ligand>
</feature>
<dbReference type="Pfam" id="PF06602">
    <property type="entry name" value="Myotub-related"/>
    <property type="match status" value="1"/>
</dbReference>
<dbReference type="GO" id="GO:0004438">
    <property type="term" value="F:phosphatidylinositol-3-phosphate phosphatase activity"/>
    <property type="evidence" value="ECO:0007669"/>
    <property type="project" value="TreeGrafter"/>
</dbReference>
<dbReference type="PANTHER" id="PTHR10807">
    <property type="entry name" value="MYOTUBULARIN-RELATED"/>
    <property type="match status" value="1"/>
</dbReference>